<dbReference type="Gene3D" id="2.40.50.140">
    <property type="entry name" value="Nucleic acid-binding proteins"/>
    <property type="match status" value="1"/>
</dbReference>
<reference evidence="7 8" key="1">
    <citation type="submission" date="2017-03" db="EMBL/GenBank/DDBJ databases">
        <title>Genome sequence of Sphingomonas mucosissima DSM 17494.</title>
        <authorList>
            <person name="Poehlein A."/>
            <person name="Wuebbeler J.H."/>
            <person name="Steinbuechel A."/>
            <person name="Daniel R."/>
        </authorList>
    </citation>
    <scope>NUCLEOTIDE SEQUENCE [LARGE SCALE GENOMIC DNA]</scope>
    <source>
        <strain evidence="7 8">DSM 17494</strain>
    </source>
</reference>
<dbReference type="InterPro" id="IPR012340">
    <property type="entry name" value="NA-bd_OB-fold"/>
</dbReference>
<proteinExistence type="predicted"/>
<evidence type="ECO:0000256" key="1">
    <source>
        <dbReference type="ARBA" id="ARBA00004141"/>
    </source>
</evidence>
<comment type="caution">
    <text evidence="7">The sequence shown here is derived from an EMBL/GenBank/DDBJ whole genome shotgun (WGS) entry which is preliminary data.</text>
</comment>
<evidence type="ECO:0000256" key="5">
    <source>
        <dbReference type="SAM" id="Phobius"/>
    </source>
</evidence>
<keyword evidence="3 5" id="KW-1133">Transmembrane helix</keyword>
<comment type="subcellular location">
    <subcellularLocation>
        <location evidence="1">Membrane</location>
        <topology evidence="1">Multi-pass membrane protein</topology>
    </subcellularLocation>
</comment>
<dbReference type="Pfam" id="PF01957">
    <property type="entry name" value="NfeD"/>
    <property type="match status" value="1"/>
</dbReference>
<evidence type="ECO:0000313" key="8">
    <source>
        <dbReference type="Proteomes" id="UP000197783"/>
    </source>
</evidence>
<dbReference type="InterPro" id="IPR052165">
    <property type="entry name" value="Membrane_assoc_protease"/>
</dbReference>
<accession>A0A245ZSM6</accession>
<evidence type="ECO:0000313" key="7">
    <source>
        <dbReference type="EMBL" id="OWK32754.1"/>
    </source>
</evidence>
<sequence length="142" mass="14973">MHPSILWLLVAVVLAAAELAVPGVFLVFLGVAAAIVSAATFVLPDLPIAAQLGAFAMWSVVAVLIGRRWYEEYPVETSDPLLNDRARRLVGETVTVANPIVGGHGRVRVGDGEWPATGPDAALGARMRIISVDNGILIVEPV</sequence>
<dbReference type="RefSeq" id="WP_088332585.1">
    <property type="nucleotide sequence ID" value="NZ_NBBJ01000001.1"/>
</dbReference>
<dbReference type="PANTHER" id="PTHR33507">
    <property type="entry name" value="INNER MEMBRANE PROTEIN YBBJ"/>
    <property type="match status" value="1"/>
</dbReference>
<feature type="transmembrane region" description="Helical" evidence="5">
    <location>
        <begin position="48"/>
        <end position="66"/>
    </location>
</feature>
<feature type="domain" description="NfeD-like C-terminal" evidence="6">
    <location>
        <begin position="87"/>
        <end position="141"/>
    </location>
</feature>
<dbReference type="AlphaFoldDB" id="A0A245ZSM6"/>
<keyword evidence="8" id="KW-1185">Reference proteome</keyword>
<evidence type="ECO:0000256" key="2">
    <source>
        <dbReference type="ARBA" id="ARBA00022692"/>
    </source>
</evidence>
<keyword evidence="2 5" id="KW-0812">Transmembrane</keyword>
<dbReference type="OrthoDB" id="9810336at2"/>
<dbReference type="Proteomes" id="UP000197783">
    <property type="component" value="Unassembled WGS sequence"/>
</dbReference>
<evidence type="ECO:0000259" key="6">
    <source>
        <dbReference type="Pfam" id="PF01957"/>
    </source>
</evidence>
<gene>
    <name evidence="7" type="primary">ybbJ</name>
    <name evidence="7" type="ORF">SPMU_10960</name>
</gene>
<protein>
    <submittedName>
        <fullName evidence="7">Inner membrane protein YbbJ</fullName>
    </submittedName>
</protein>
<name>A0A245ZSM6_9SPHN</name>
<keyword evidence="4 5" id="KW-0472">Membrane</keyword>
<dbReference type="InterPro" id="IPR002810">
    <property type="entry name" value="NfeD-like_C"/>
</dbReference>
<dbReference type="EMBL" id="NBBJ01000001">
    <property type="protein sequence ID" value="OWK32754.1"/>
    <property type="molecule type" value="Genomic_DNA"/>
</dbReference>
<dbReference type="PANTHER" id="PTHR33507:SF3">
    <property type="entry name" value="INNER MEMBRANE PROTEIN YBBJ"/>
    <property type="match status" value="1"/>
</dbReference>
<evidence type="ECO:0000256" key="4">
    <source>
        <dbReference type="ARBA" id="ARBA00023136"/>
    </source>
</evidence>
<evidence type="ECO:0000256" key="3">
    <source>
        <dbReference type="ARBA" id="ARBA00022989"/>
    </source>
</evidence>
<dbReference type="GO" id="GO:0005886">
    <property type="term" value="C:plasma membrane"/>
    <property type="evidence" value="ECO:0007669"/>
    <property type="project" value="TreeGrafter"/>
</dbReference>
<organism evidence="7 8">
    <name type="scientific">Sphingomonas mucosissima</name>
    <dbReference type="NCBI Taxonomy" id="370959"/>
    <lineage>
        <taxon>Bacteria</taxon>
        <taxon>Pseudomonadati</taxon>
        <taxon>Pseudomonadota</taxon>
        <taxon>Alphaproteobacteria</taxon>
        <taxon>Sphingomonadales</taxon>
        <taxon>Sphingomonadaceae</taxon>
        <taxon>Sphingomonas</taxon>
    </lineage>
</organism>